<dbReference type="Ensembl" id="ENSCSAVT00000008452.1">
    <property type="protein sequence ID" value="ENSCSAVP00000008344.1"/>
    <property type="gene ID" value="ENSCSAVG00000004961.1"/>
</dbReference>
<name>H2YSN4_CIOSA</name>
<dbReference type="HOGENOM" id="CLU_2009020_0_0_1"/>
<evidence type="ECO:0000313" key="2">
    <source>
        <dbReference type="Proteomes" id="UP000007875"/>
    </source>
</evidence>
<sequence>MLGQQFNQPIINLSSGQLIKISEMNSCGPNAVKWNPWSWKRNFDTMEKGVLAKKNILETPGVYPPQIVSQLKLVETSDALVPDLDQNSITNVNKIDTLVTDNLPINVPDVSNEEPCEVSPTILQ</sequence>
<evidence type="ECO:0000313" key="1">
    <source>
        <dbReference type="Ensembl" id="ENSCSAVP00000008344.1"/>
    </source>
</evidence>
<dbReference type="Proteomes" id="UP000007875">
    <property type="component" value="Unassembled WGS sequence"/>
</dbReference>
<proteinExistence type="predicted"/>
<organism evidence="1 2">
    <name type="scientific">Ciona savignyi</name>
    <name type="common">Pacific transparent sea squirt</name>
    <dbReference type="NCBI Taxonomy" id="51511"/>
    <lineage>
        <taxon>Eukaryota</taxon>
        <taxon>Metazoa</taxon>
        <taxon>Chordata</taxon>
        <taxon>Tunicata</taxon>
        <taxon>Ascidiacea</taxon>
        <taxon>Phlebobranchia</taxon>
        <taxon>Cionidae</taxon>
        <taxon>Ciona</taxon>
    </lineage>
</organism>
<protein>
    <submittedName>
        <fullName evidence="1">Uncharacterized protein</fullName>
    </submittedName>
</protein>
<reference evidence="1" key="3">
    <citation type="submission" date="2025-09" db="UniProtKB">
        <authorList>
            <consortium name="Ensembl"/>
        </authorList>
    </citation>
    <scope>IDENTIFICATION</scope>
</reference>
<dbReference type="AlphaFoldDB" id="H2YSN4"/>
<reference evidence="2" key="1">
    <citation type="submission" date="2003-08" db="EMBL/GenBank/DDBJ databases">
        <authorList>
            <person name="Birren B."/>
            <person name="Nusbaum C."/>
            <person name="Abebe A."/>
            <person name="Abouelleil A."/>
            <person name="Adekoya E."/>
            <person name="Ait-zahra M."/>
            <person name="Allen N."/>
            <person name="Allen T."/>
            <person name="An P."/>
            <person name="Anderson M."/>
            <person name="Anderson S."/>
            <person name="Arachchi H."/>
            <person name="Armbruster J."/>
            <person name="Bachantsang P."/>
            <person name="Baldwin J."/>
            <person name="Barry A."/>
            <person name="Bayul T."/>
            <person name="Blitshsteyn B."/>
            <person name="Bloom T."/>
            <person name="Blye J."/>
            <person name="Boguslavskiy L."/>
            <person name="Borowsky M."/>
            <person name="Boukhgalter B."/>
            <person name="Brunache A."/>
            <person name="Butler J."/>
            <person name="Calixte N."/>
            <person name="Calvo S."/>
            <person name="Camarata J."/>
            <person name="Campo K."/>
            <person name="Chang J."/>
            <person name="Cheshatsang Y."/>
            <person name="Citroen M."/>
            <person name="Collymore A."/>
            <person name="Considine T."/>
            <person name="Cook A."/>
            <person name="Cooke P."/>
            <person name="Corum B."/>
            <person name="Cuomo C."/>
            <person name="David R."/>
            <person name="Dawoe T."/>
            <person name="Degray S."/>
            <person name="Dodge S."/>
            <person name="Dooley K."/>
            <person name="Dorje P."/>
            <person name="Dorjee K."/>
            <person name="Dorris L."/>
            <person name="Duffey N."/>
            <person name="Dupes A."/>
            <person name="Elkins T."/>
            <person name="Engels R."/>
            <person name="Erickson J."/>
            <person name="Farina A."/>
            <person name="Faro S."/>
            <person name="Ferreira P."/>
            <person name="Fischer H."/>
            <person name="Fitzgerald M."/>
            <person name="Foley K."/>
            <person name="Gage D."/>
            <person name="Galagan J."/>
            <person name="Gearin G."/>
            <person name="Gnerre S."/>
            <person name="Gnirke A."/>
            <person name="Goyette A."/>
            <person name="Graham J."/>
            <person name="Grandbois E."/>
            <person name="Gyaltsen K."/>
            <person name="Hafez N."/>
            <person name="Hagopian D."/>
            <person name="Hagos B."/>
            <person name="Hall J."/>
            <person name="Hatcher B."/>
            <person name="Heller A."/>
            <person name="Higgins H."/>
            <person name="Honan T."/>
            <person name="Horn A."/>
            <person name="Houde N."/>
            <person name="Hughes L."/>
            <person name="Hulme W."/>
            <person name="Husby E."/>
            <person name="Iliev I."/>
            <person name="Jaffe D."/>
            <person name="Jones C."/>
            <person name="Kamal M."/>
            <person name="Kamat A."/>
            <person name="Kamvysselis M."/>
            <person name="Karlsson E."/>
            <person name="Kells C."/>
            <person name="Kieu A."/>
            <person name="Kisner P."/>
            <person name="Kodira C."/>
            <person name="Kulbokas E."/>
            <person name="Labutti K."/>
            <person name="Lama D."/>
            <person name="Landers T."/>
            <person name="Leger J."/>
            <person name="Levine S."/>
            <person name="Lewis D."/>
            <person name="Lewis T."/>
            <person name="Lindblad-toh K."/>
            <person name="Liu X."/>
            <person name="Lokyitsang T."/>
            <person name="Lokyitsang Y."/>
            <person name="Lucien O."/>
            <person name="Lui A."/>
            <person name="Ma L.J."/>
            <person name="Mabbitt R."/>
            <person name="Macdonald J."/>
            <person name="Maclean C."/>
            <person name="Major J."/>
            <person name="Manning J."/>
            <person name="Marabella R."/>
            <person name="Maru K."/>
            <person name="Matthews C."/>
            <person name="Mauceli E."/>
            <person name="Mccarthy M."/>
            <person name="Mcdonough S."/>
            <person name="Mcghee T."/>
            <person name="Meldrim J."/>
            <person name="Meneus L."/>
            <person name="Mesirov J."/>
            <person name="Mihalev A."/>
            <person name="Mihova T."/>
            <person name="Mikkelsen T."/>
            <person name="Mlenga V."/>
            <person name="Moru K."/>
            <person name="Mozes J."/>
            <person name="Mulrain L."/>
            <person name="Munson G."/>
            <person name="Naylor J."/>
            <person name="Newes C."/>
            <person name="Nguyen C."/>
            <person name="Nguyen N."/>
            <person name="Nguyen T."/>
            <person name="Nicol R."/>
            <person name="Nielsen C."/>
            <person name="Nizzari M."/>
            <person name="Norbu C."/>
            <person name="Norbu N."/>
            <person name="O'donnell P."/>
            <person name="Okoawo O."/>
            <person name="O'leary S."/>
            <person name="Omotosho B."/>
            <person name="O'neill K."/>
            <person name="Osman S."/>
            <person name="Parker S."/>
            <person name="Perrin D."/>
            <person name="Phunkhang P."/>
            <person name="Piqani B."/>
            <person name="Purcell S."/>
            <person name="Rachupka T."/>
            <person name="Ramasamy U."/>
            <person name="Rameau R."/>
            <person name="Ray V."/>
            <person name="Raymond C."/>
            <person name="Retta R."/>
            <person name="Richardson S."/>
            <person name="Rise C."/>
            <person name="Rodriguez J."/>
            <person name="Rogers J."/>
            <person name="Rogov P."/>
            <person name="Rutman M."/>
            <person name="Schupbach R."/>
            <person name="Seaman C."/>
            <person name="Settipalli S."/>
            <person name="Sharpe T."/>
            <person name="Sheridan J."/>
            <person name="Sherpa N."/>
            <person name="Shi J."/>
            <person name="Smirnov S."/>
            <person name="Smith C."/>
            <person name="Sougnez C."/>
            <person name="Spencer B."/>
            <person name="Stalker J."/>
            <person name="Stange-thomann N."/>
            <person name="Stavropoulos S."/>
            <person name="Stetson K."/>
            <person name="Stone C."/>
            <person name="Stone S."/>
            <person name="Stubbs M."/>
            <person name="Talamas J."/>
            <person name="Tchuinga P."/>
            <person name="Tenzing P."/>
            <person name="Tesfaye S."/>
            <person name="Theodore J."/>
            <person name="Thoulutsang Y."/>
            <person name="Topham K."/>
            <person name="Towey S."/>
            <person name="Tsamla T."/>
            <person name="Tsomo N."/>
            <person name="Vallee D."/>
            <person name="Vassiliev H."/>
            <person name="Venkataraman V."/>
            <person name="Vinson J."/>
            <person name="Vo A."/>
            <person name="Wade C."/>
            <person name="Wang S."/>
            <person name="Wangchuk T."/>
            <person name="Wangdi T."/>
            <person name="Whittaker C."/>
            <person name="Wilkinson J."/>
            <person name="Wu Y."/>
            <person name="Wyman D."/>
            <person name="Yadav S."/>
            <person name="Yang S."/>
            <person name="Yang X."/>
            <person name="Yeager S."/>
            <person name="Yee E."/>
            <person name="Young G."/>
            <person name="Zainoun J."/>
            <person name="Zembeck L."/>
            <person name="Zimmer A."/>
            <person name="Zody M."/>
            <person name="Lander E."/>
        </authorList>
    </citation>
    <scope>NUCLEOTIDE SEQUENCE [LARGE SCALE GENOMIC DNA]</scope>
</reference>
<keyword evidence="2" id="KW-1185">Reference proteome</keyword>
<dbReference type="InParanoid" id="H2YSN4"/>
<accession>H2YSN4</accession>
<reference evidence="1" key="2">
    <citation type="submission" date="2025-08" db="UniProtKB">
        <authorList>
            <consortium name="Ensembl"/>
        </authorList>
    </citation>
    <scope>IDENTIFICATION</scope>
</reference>